<proteinExistence type="predicted"/>
<dbReference type="Pfam" id="PF13563">
    <property type="entry name" value="2_5_RNA_ligase2"/>
    <property type="match status" value="1"/>
</dbReference>
<evidence type="ECO:0000313" key="2">
    <source>
        <dbReference type="Proteomes" id="UP001501446"/>
    </source>
</evidence>
<keyword evidence="2" id="KW-1185">Reference proteome</keyword>
<name>A0ABP8WHR4_9MICC</name>
<accession>A0ABP8WHR4</accession>
<organism evidence="1 2">
    <name type="scientific">Kocuria gwangalliensis</name>
    <dbReference type="NCBI Taxonomy" id="501592"/>
    <lineage>
        <taxon>Bacteria</taxon>
        <taxon>Bacillati</taxon>
        <taxon>Actinomycetota</taxon>
        <taxon>Actinomycetes</taxon>
        <taxon>Micrococcales</taxon>
        <taxon>Micrococcaceae</taxon>
        <taxon>Kocuria</taxon>
    </lineage>
</organism>
<dbReference type="GO" id="GO:0016874">
    <property type="term" value="F:ligase activity"/>
    <property type="evidence" value="ECO:0007669"/>
    <property type="project" value="UniProtKB-KW"/>
</dbReference>
<dbReference type="Proteomes" id="UP001501446">
    <property type="component" value="Unassembled WGS sequence"/>
</dbReference>
<reference evidence="2" key="1">
    <citation type="journal article" date="2019" name="Int. J. Syst. Evol. Microbiol.">
        <title>The Global Catalogue of Microorganisms (GCM) 10K type strain sequencing project: providing services to taxonomists for standard genome sequencing and annotation.</title>
        <authorList>
            <consortium name="The Broad Institute Genomics Platform"/>
            <consortium name="The Broad Institute Genome Sequencing Center for Infectious Disease"/>
            <person name="Wu L."/>
            <person name="Ma J."/>
        </authorList>
    </citation>
    <scope>NUCLEOTIDE SEQUENCE [LARGE SCALE GENOMIC DNA]</scope>
    <source>
        <strain evidence="2">JCM 18958</strain>
    </source>
</reference>
<evidence type="ECO:0000313" key="1">
    <source>
        <dbReference type="EMBL" id="GAA4687955.1"/>
    </source>
</evidence>
<dbReference type="EMBL" id="BAABLN010000001">
    <property type="protein sequence ID" value="GAA4687955.1"/>
    <property type="molecule type" value="Genomic_DNA"/>
</dbReference>
<dbReference type="SUPFAM" id="SSF55144">
    <property type="entry name" value="LigT-like"/>
    <property type="match status" value="1"/>
</dbReference>
<gene>
    <name evidence="1" type="ORF">GCM10025781_00730</name>
</gene>
<keyword evidence="1" id="KW-0436">Ligase</keyword>
<protein>
    <submittedName>
        <fullName evidence="1">2'-5' RNA ligase family protein</fullName>
    </submittedName>
</protein>
<dbReference type="InterPro" id="IPR009097">
    <property type="entry name" value="Cyclic_Pdiesterase"/>
</dbReference>
<sequence length="169" mass="18354">MPAHSLDLNFAPQDDSVFRDRWQALRAAGLPSLADHRGASNAPHITVLTASRIPADVLERVRAHFAVALPLPLTLNGVVVLGSGPFVLAEHVIAPPEMHSLVEGWQRLVDGGSQRLRPWTPHVTLAKRLSASQVGRALAVLQDRPAPTTVTAAALRRWDPERKTSTREA</sequence>
<dbReference type="RefSeq" id="WP_345310198.1">
    <property type="nucleotide sequence ID" value="NZ_BAABLN010000001.1"/>
</dbReference>
<comment type="caution">
    <text evidence="1">The sequence shown here is derived from an EMBL/GenBank/DDBJ whole genome shotgun (WGS) entry which is preliminary data.</text>
</comment>
<dbReference type="Gene3D" id="3.90.1140.10">
    <property type="entry name" value="Cyclic phosphodiesterase"/>
    <property type="match status" value="1"/>
</dbReference>